<keyword evidence="14" id="KW-1185">Reference proteome</keyword>
<evidence type="ECO:0000259" key="11">
    <source>
        <dbReference type="Pfam" id="PF00675"/>
    </source>
</evidence>
<keyword evidence="5" id="KW-0378">Hydrolase</keyword>
<evidence type="ECO:0000256" key="5">
    <source>
        <dbReference type="ARBA" id="ARBA00022801"/>
    </source>
</evidence>
<dbReference type="PANTHER" id="PTHR43690">
    <property type="entry name" value="NARDILYSIN"/>
    <property type="match status" value="1"/>
</dbReference>
<keyword evidence="6" id="KW-0862">Zinc</keyword>
<evidence type="ECO:0000256" key="7">
    <source>
        <dbReference type="ARBA" id="ARBA00023049"/>
    </source>
</evidence>
<organism evidence="13 14">
    <name type="scientific">Alcanivorax quisquiliarum</name>
    <dbReference type="NCBI Taxonomy" id="2933565"/>
    <lineage>
        <taxon>Bacteria</taxon>
        <taxon>Pseudomonadati</taxon>
        <taxon>Pseudomonadota</taxon>
        <taxon>Gammaproteobacteria</taxon>
        <taxon>Oceanospirillales</taxon>
        <taxon>Alcanivoracaceae</taxon>
        <taxon>Alcanivorax</taxon>
    </lineage>
</organism>
<evidence type="ECO:0000256" key="2">
    <source>
        <dbReference type="ARBA" id="ARBA00007261"/>
    </source>
</evidence>
<comment type="caution">
    <text evidence="13">The sequence shown here is derived from an EMBL/GenBank/DDBJ whole genome shotgun (WGS) entry which is preliminary data.</text>
</comment>
<evidence type="ECO:0000256" key="1">
    <source>
        <dbReference type="ARBA" id="ARBA00001947"/>
    </source>
</evidence>
<accession>A0ABT0E5C4</accession>
<evidence type="ECO:0000256" key="6">
    <source>
        <dbReference type="ARBA" id="ARBA00022833"/>
    </source>
</evidence>
<dbReference type="Proteomes" id="UP001165524">
    <property type="component" value="Unassembled WGS sequence"/>
</dbReference>
<dbReference type="Pfam" id="PF05193">
    <property type="entry name" value="Peptidase_M16_C"/>
    <property type="match status" value="1"/>
</dbReference>
<evidence type="ECO:0000313" key="14">
    <source>
        <dbReference type="Proteomes" id="UP001165524"/>
    </source>
</evidence>
<dbReference type="PANTHER" id="PTHR43690:SF17">
    <property type="entry name" value="PROTEIN YHJJ"/>
    <property type="match status" value="1"/>
</dbReference>
<keyword evidence="9" id="KW-0175">Coiled coil</keyword>
<dbReference type="PROSITE" id="PS00143">
    <property type="entry name" value="INSULINASE"/>
    <property type="match status" value="1"/>
</dbReference>
<dbReference type="Gene3D" id="3.30.830.10">
    <property type="entry name" value="Metalloenzyme, LuxS/M16 peptidase-like"/>
    <property type="match status" value="2"/>
</dbReference>
<feature type="region of interest" description="Disordered" evidence="10">
    <location>
        <begin position="1"/>
        <end position="27"/>
    </location>
</feature>
<feature type="domain" description="Peptidase M16 C-terminal" evidence="12">
    <location>
        <begin position="245"/>
        <end position="423"/>
    </location>
</feature>
<dbReference type="InterPro" id="IPR001431">
    <property type="entry name" value="Pept_M16_Zn_BS"/>
</dbReference>
<keyword evidence="3" id="KW-0645">Protease</keyword>
<comment type="similarity">
    <text evidence="2 8">Belongs to the peptidase M16 family.</text>
</comment>
<evidence type="ECO:0000256" key="8">
    <source>
        <dbReference type="RuleBase" id="RU004447"/>
    </source>
</evidence>
<dbReference type="EMBL" id="JALKII010000002">
    <property type="protein sequence ID" value="MCK0537025.1"/>
    <property type="molecule type" value="Genomic_DNA"/>
</dbReference>
<evidence type="ECO:0000259" key="12">
    <source>
        <dbReference type="Pfam" id="PF05193"/>
    </source>
</evidence>
<comment type="cofactor">
    <cofactor evidence="1">
        <name>Zn(2+)</name>
        <dbReference type="ChEBI" id="CHEBI:29105"/>
    </cofactor>
</comment>
<proteinExistence type="inferred from homology"/>
<dbReference type="SUPFAM" id="SSF63411">
    <property type="entry name" value="LuxS/MPP-like metallohydrolase"/>
    <property type="match status" value="2"/>
</dbReference>
<feature type="coiled-coil region" evidence="9">
    <location>
        <begin position="174"/>
        <end position="201"/>
    </location>
</feature>
<protein>
    <submittedName>
        <fullName evidence="13">Insulinase family protein</fullName>
    </submittedName>
</protein>
<reference evidence="13" key="1">
    <citation type="submission" date="2022-04" db="EMBL/GenBank/DDBJ databases">
        <title>Alcanivorax sp. CY1518 draft genome sequence.</title>
        <authorList>
            <person name="Zhao G."/>
            <person name="An M."/>
        </authorList>
    </citation>
    <scope>NUCLEOTIDE SEQUENCE</scope>
    <source>
        <strain evidence="13">CY1518</strain>
    </source>
</reference>
<dbReference type="InterPro" id="IPR050626">
    <property type="entry name" value="Peptidase_M16"/>
</dbReference>
<evidence type="ECO:0000256" key="3">
    <source>
        <dbReference type="ARBA" id="ARBA00022670"/>
    </source>
</evidence>
<feature type="domain" description="Peptidase M16 N-terminal" evidence="11">
    <location>
        <begin position="88"/>
        <end position="213"/>
    </location>
</feature>
<sequence length="503" mass="54596">MDDAVGGEPKQAGAREPGDAPLVTGDAAGAGLSYHPAPTLEMRAPDVRRRGNTMRTLWLLAMLLASTAPQAGNLPPTHEWTLDNGLTVIVREDHRAPVVTVMLWYRVGSIDEPAGMTGISHMLEHMMFKNTTHLAPGDYTSLVSRFGGQTNAFTSYEYTGYYQQYEASRLPLALELEAERMANLEIDAEEFSREVQVVSEERRQRTDDNPNALAWEKFSGILRPGTGYAHPIIGWRREIEQYHPDQAVAWYQQWYAPGNAVLVIAGDVTREQVSPLVEQFFAPIPAGTVPFRPAPRLADPAGSRHLDLVLPVQVPALYMGWNVPSLATASDKHTFYVLSMLAGVLDGGSSARIETNLVRGQRLAAGAGAGYSGLSRGDGVFTVTATPVPGVSLASLQHAIEAEIARLAEHPPAPAELDRVRAQVLSGHVFGQDSVFGQAMELGYLAMIGEDWRLSAEMADALARVTPEEVSAAAREWLVPARRAVAHVMPEVASPADEEGTHE</sequence>
<keyword evidence="4" id="KW-0479">Metal-binding</keyword>
<evidence type="ECO:0000256" key="9">
    <source>
        <dbReference type="SAM" id="Coils"/>
    </source>
</evidence>
<dbReference type="Pfam" id="PF00675">
    <property type="entry name" value="Peptidase_M16"/>
    <property type="match status" value="1"/>
</dbReference>
<evidence type="ECO:0000256" key="10">
    <source>
        <dbReference type="SAM" id="MobiDB-lite"/>
    </source>
</evidence>
<evidence type="ECO:0000256" key="4">
    <source>
        <dbReference type="ARBA" id="ARBA00022723"/>
    </source>
</evidence>
<evidence type="ECO:0000313" key="13">
    <source>
        <dbReference type="EMBL" id="MCK0537025.1"/>
    </source>
</evidence>
<gene>
    <name evidence="13" type="ORF">MU846_04815</name>
</gene>
<name>A0ABT0E5C4_9GAMM</name>
<dbReference type="InterPro" id="IPR011249">
    <property type="entry name" value="Metalloenz_LuxS/M16"/>
</dbReference>
<dbReference type="InterPro" id="IPR011765">
    <property type="entry name" value="Pept_M16_N"/>
</dbReference>
<dbReference type="InterPro" id="IPR007863">
    <property type="entry name" value="Peptidase_M16_C"/>
</dbReference>
<keyword evidence="7" id="KW-0482">Metalloprotease</keyword>